<sequence>MQTGRRLSFDVSIVGGGLAGMHIAGNLSLLDLSVALVEARHVYGGRVRVGTVRREVVGDGCDYGDDGGTMGEASLGGTWIGKTHSRMLDLLRAVGMDVEKPYFPPPCKGEKEREWGGGSFSRLVSLLSYEPRPLDDDEHGEMEDFVALLNDIVNSVDVSDVSSLHDVVVYDYLSIDEFVFTRVRSEAIGHK</sequence>
<comment type="caution">
    <text evidence="2">The sequence shown here is derived from an EMBL/GenBank/DDBJ whole genome shotgun (WGS) entry which is preliminary data.</text>
</comment>
<dbReference type="InterPro" id="IPR036188">
    <property type="entry name" value="FAD/NAD-bd_sf"/>
</dbReference>
<organism evidence="2 3">
    <name type="scientific">Cyclostephanos tholiformis</name>
    <dbReference type="NCBI Taxonomy" id="382380"/>
    <lineage>
        <taxon>Eukaryota</taxon>
        <taxon>Sar</taxon>
        <taxon>Stramenopiles</taxon>
        <taxon>Ochrophyta</taxon>
        <taxon>Bacillariophyta</taxon>
        <taxon>Coscinodiscophyceae</taxon>
        <taxon>Thalassiosirophycidae</taxon>
        <taxon>Stephanodiscales</taxon>
        <taxon>Stephanodiscaceae</taxon>
        <taxon>Cyclostephanos</taxon>
    </lineage>
</organism>
<proteinExistence type="predicted"/>
<evidence type="ECO:0000313" key="2">
    <source>
        <dbReference type="EMBL" id="KAL3815243.1"/>
    </source>
</evidence>
<dbReference type="Proteomes" id="UP001530377">
    <property type="component" value="Unassembled WGS sequence"/>
</dbReference>
<dbReference type="AlphaFoldDB" id="A0ABD3RQU4"/>
<dbReference type="EMBL" id="JALLPB020000210">
    <property type="protein sequence ID" value="KAL3815243.1"/>
    <property type="molecule type" value="Genomic_DNA"/>
</dbReference>
<protein>
    <recommendedName>
        <fullName evidence="1">Amine oxidase domain-containing protein</fullName>
    </recommendedName>
</protein>
<name>A0ABD3RQU4_9STRA</name>
<reference evidence="2 3" key="1">
    <citation type="submission" date="2024-10" db="EMBL/GenBank/DDBJ databases">
        <title>Updated reference genomes for cyclostephanoid diatoms.</title>
        <authorList>
            <person name="Roberts W.R."/>
            <person name="Alverson A.J."/>
        </authorList>
    </citation>
    <scope>NUCLEOTIDE SEQUENCE [LARGE SCALE GENOMIC DNA]</scope>
    <source>
        <strain evidence="2 3">AJA228-03</strain>
    </source>
</reference>
<dbReference type="Gene3D" id="3.50.50.60">
    <property type="entry name" value="FAD/NAD(P)-binding domain"/>
    <property type="match status" value="1"/>
</dbReference>
<evidence type="ECO:0000313" key="3">
    <source>
        <dbReference type="Proteomes" id="UP001530377"/>
    </source>
</evidence>
<dbReference type="Pfam" id="PF01593">
    <property type="entry name" value="Amino_oxidase"/>
    <property type="match status" value="1"/>
</dbReference>
<evidence type="ECO:0000259" key="1">
    <source>
        <dbReference type="Pfam" id="PF01593"/>
    </source>
</evidence>
<keyword evidence="3" id="KW-1185">Reference proteome</keyword>
<feature type="domain" description="Amine oxidase" evidence="1">
    <location>
        <begin position="18"/>
        <end position="139"/>
    </location>
</feature>
<dbReference type="SUPFAM" id="SSF51905">
    <property type="entry name" value="FAD/NAD(P)-binding domain"/>
    <property type="match status" value="1"/>
</dbReference>
<gene>
    <name evidence="2" type="ORF">ACHAXA_002292</name>
</gene>
<accession>A0ABD3RQU4</accession>
<dbReference type="InterPro" id="IPR002937">
    <property type="entry name" value="Amino_oxidase"/>
</dbReference>